<evidence type="ECO:0000313" key="2">
    <source>
        <dbReference type="EMBL" id="TWI50044.1"/>
    </source>
</evidence>
<dbReference type="Proteomes" id="UP000315112">
    <property type="component" value="Unassembled WGS sequence"/>
</dbReference>
<evidence type="ECO:0008006" key="4">
    <source>
        <dbReference type="Google" id="ProtNLM"/>
    </source>
</evidence>
<comment type="caution">
    <text evidence="2">The sequence shown here is derived from an EMBL/GenBank/DDBJ whole genome shotgun (WGS) entry which is preliminary data.</text>
</comment>
<name>A0A562Q067_9BURK</name>
<reference evidence="2 3" key="1">
    <citation type="journal article" date="2015" name="Stand. Genomic Sci.">
        <title>Genomic Encyclopedia of Bacterial and Archaeal Type Strains, Phase III: the genomes of soil and plant-associated and newly described type strains.</title>
        <authorList>
            <person name="Whitman W.B."/>
            <person name="Woyke T."/>
            <person name="Klenk H.P."/>
            <person name="Zhou Y."/>
            <person name="Lilburn T.G."/>
            <person name="Beck B.J."/>
            <person name="De Vos P."/>
            <person name="Vandamme P."/>
            <person name="Eisen J.A."/>
            <person name="Garrity G."/>
            <person name="Hugenholtz P."/>
            <person name="Kyrpides N.C."/>
        </authorList>
    </citation>
    <scope>NUCLEOTIDE SEQUENCE [LARGE SCALE GENOMIC DNA]</scope>
    <source>
        <strain evidence="2 3">CGMCC 1.10685</strain>
    </source>
</reference>
<dbReference type="AlphaFoldDB" id="A0A562Q067"/>
<protein>
    <recommendedName>
        <fullName evidence="4">Tetratricopeptide repeat protein</fullName>
    </recommendedName>
</protein>
<evidence type="ECO:0000313" key="3">
    <source>
        <dbReference type="Proteomes" id="UP000315112"/>
    </source>
</evidence>
<dbReference type="EMBL" id="VLKW01000002">
    <property type="protein sequence ID" value="TWI50044.1"/>
    <property type="molecule type" value="Genomic_DNA"/>
</dbReference>
<evidence type="ECO:0000256" key="1">
    <source>
        <dbReference type="SAM" id="SignalP"/>
    </source>
</evidence>
<feature type="chain" id="PRO_5021826028" description="Tetratricopeptide repeat protein" evidence="1">
    <location>
        <begin position="24"/>
        <end position="723"/>
    </location>
</feature>
<gene>
    <name evidence="2" type="ORF">IP92_01268</name>
</gene>
<proteinExistence type="predicted"/>
<sequence length="723" mass="78598">MATEVMRKLLAAMLCAAAAQALASGDYGPSYTLFKAYRAPDIALPRFQAGELGVIQPGMRRVYLYSAWRAMMLGPKAARSPGMEGGLARADGSAFGYGWSEPDETGAAPLISRLAKALRSDGDDPEVRKIAACPATAITHAVHTLDAAAARPDATPARLDAWIIAQQQVGAACQETQDARYRFGDAKPAQLTMPPALPDSEPAYWRQVREYQRAAWYFHAQRYAESAALFERIGATRGHPMQALGRYLALRADIRRAVAAAKDTDEARREQQASELEARGARILGDAALTPLHEATRALLRAMRFGLTPDSRLAELSRHLDSPRADPFIEDRLGDWALLMDGHHPATLRGKHDFVDWIETVRECAGKDDCAAPGAHALERWRKTAARPWLVATLMLSQAIPADVERAALAIGPDYPAWVTARYQLARLARLAGRADATRTLADEALRRALSPATRNLFREERFAAATSVRDAGRFLLRTNIDYGERGVVQEDALNDDGLRWLNDRLAVADLIELAGDTALPVDLRARVAGAAWMRAALLGNAGDGKRAATLLAELVPAMAPGLARYQRAPSSDEARHAMLVESMRFGLAAQLTMYAGPVKAMAPDDVTASGWCSFRPAPDGARAFAWRLPAPPSAGDSAARQREQGGLQALKTATGTVGDDVLEWVARQPADPELPWLLHVVVASTRGGCLDGDAKQLSKKAHGVLHKRWPGNEWARKTPYFY</sequence>
<accession>A0A562Q067</accession>
<keyword evidence="1" id="KW-0732">Signal</keyword>
<feature type="signal peptide" evidence="1">
    <location>
        <begin position="1"/>
        <end position="23"/>
    </location>
</feature>
<organism evidence="2 3">
    <name type="scientific">Pseudoduganella flava</name>
    <dbReference type="NCBI Taxonomy" id="871742"/>
    <lineage>
        <taxon>Bacteria</taxon>
        <taxon>Pseudomonadati</taxon>
        <taxon>Pseudomonadota</taxon>
        <taxon>Betaproteobacteria</taxon>
        <taxon>Burkholderiales</taxon>
        <taxon>Oxalobacteraceae</taxon>
        <taxon>Telluria group</taxon>
        <taxon>Pseudoduganella</taxon>
    </lineage>
</organism>